<feature type="signal peptide" evidence="2">
    <location>
        <begin position="1"/>
        <end position="25"/>
    </location>
</feature>
<feature type="chain" id="PRO_5012850060" evidence="2">
    <location>
        <begin position="26"/>
        <end position="242"/>
    </location>
</feature>
<name>A0A225DVS8_9BACT</name>
<evidence type="ECO:0000256" key="1">
    <source>
        <dbReference type="ARBA" id="ARBA00038184"/>
    </source>
</evidence>
<keyword evidence="5" id="KW-1185">Reference proteome</keyword>
<protein>
    <submittedName>
        <fullName evidence="4">GDSL-like Lipase/Acylhydrolase family</fullName>
    </submittedName>
</protein>
<comment type="similarity">
    <text evidence="1">Belongs to the 'GDSL' lipolytic enzyme family. Platelet-activating factor acetylhydrolase IB beta/gamma subunits subfamily.</text>
</comment>
<dbReference type="AlphaFoldDB" id="A0A225DVS8"/>
<dbReference type="GO" id="GO:0016788">
    <property type="term" value="F:hydrolase activity, acting on ester bonds"/>
    <property type="evidence" value="ECO:0007669"/>
    <property type="project" value="UniProtKB-ARBA"/>
</dbReference>
<evidence type="ECO:0000313" key="5">
    <source>
        <dbReference type="Proteomes" id="UP000214646"/>
    </source>
</evidence>
<evidence type="ECO:0000256" key="2">
    <source>
        <dbReference type="SAM" id="SignalP"/>
    </source>
</evidence>
<dbReference type="Pfam" id="PF13472">
    <property type="entry name" value="Lipase_GDSL_2"/>
    <property type="match status" value="1"/>
</dbReference>
<dbReference type="PANTHER" id="PTHR11852:SF0">
    <property type="entry name" value="PLATELET-ACTIVATING FACTOR ACETYLHYDROLASE IB SUBUNIT BETA HOMOLOG"/>
    <property type="match status" value="1"/>
</dbReference>
<dbReference type="RefSeq" id="WP_193619399.1">
    <property type="nucleotide sequence ID" value="NZ_NIDE01000004.1"/>
</dbReference>
<evidence type="ECO:0000313" key="4">
    <source>
        <dbReference type="EMBL" id="OWK43714.1"/>
    </source>
</evidence>
<accession>A0A225DVS8</accession>
<keyword evidence="2" id="KW-0732">Signal</keyword>
<proteinExistence type="inferred from homology"/>
<dbReference type="SUPFAM" id="SSF52266">
    <property type="entry name" value="SGNH hydrolase"/>
    <property type="match status" value="1"/>
</dbReference>
<dbReference type="InterPro" id="IPR036514">
    <property type="entry name" value="SGNH_hydro_sf"/>
</dbReference>
<comment type="caution">
    <text evidence="4">The sequence shown here is derived from an EMBL/GenBank/DDBJ whole genome shotgun (WGS) entry which is preliminary data.</text>
</comment>
<dbReference type="Proteomes" id="UP000214646">
    <property type="component" value="Unassembled WGS sequence"/>
</dbReference>
<sequence>MIVRRFLTAGSFLALGLLTISLASARDTKDEKNNPAVKLINRDNPRHKQFLTIVAKGDADVIFVGDSITQGWEKNGKEAWDKNFAPLKAVNLGIGGDQTGHVLWRITEGKELDPIKPKVAVIMIGTNNMGGHTPEQIAGGVTAIVHELQKQKPHIKILLLGIFPRAANPTDKIRDKVKATNAIFAKLDDGKTVFYKDIGEKFLEPDGTIEKKIMPDSLHLSPAGYEIWAKAIKDDVEKLLKQ</sequence>
<feature type="domain" description="SGNH hydrolase-type esterase" evidence="3">
    <location>
        <begin position="63"/>
        <end position="227"/>
    </location>
</feature>
<dbReference type="Gene3D" id="3.40.50.1110">
    <property type="entry name" value="SGNH hydrolase"/>
    <property type="match status" value="1"/>
</dbReference>
<keyword evidence="4" id="KW-0378">Hydrolase</keyword>
<organism evidence="4 5">
    <name type="scientific">Fimbriiglobus ruber</name>
    <dbReference type="NCBI Taxonomy" id="1908690"/>
    <lineage>
        <taxon>Bacteria</taxon>
        <taxon>Pseudomonadati</taxon>
        <taxon>Planctomycetota</taxon>
        <taxon>Planctomycetia</taxon>
        <taxon>Gemmatales</taxon>
        <taxon>Gemmataceae</taxon>
        <taxon>Fimbriiglobus</taxon>
    </lineage>
</organism>
<dbReference type="InterPro" id="IPR013830">
    <property type="entry name" value="SGNH_hydro"/>
</dbReference>
<dbReference type="PANTHER" id="PTHR11852">
    <property type="entry name" value="PLATELET-ACTIVATING FACTOR ACETYLHYDROLASE"/>
    <property type="match status" value="1"/>
</dbReference>
<dbReference type="EMBL" id="NIDE01000004">
    <property type="protein sequence ID" value="OWK43714.1"/>
    <property type="molecule type" value="Genomic_DNA"/>
</dbReference>
<gene>
    <name evidence="4" type="ORF">FRUB_03313</name>
</gene>
<evidence type="ECO:0000259" key="3">
    <source>
        <dbReference type="Pfam" id="PF13472"/>
    </source>
</evidence>
<reference evidence="5" key="1">
    <citation type="submission" date="2017-06" db="EMBL/GenBank/DDBJ databases">
        <title>Genome analysis of Fimbriiglobus ruber SP5, the first member of the order Planctomycetales with confirmed chitinolytic capability.</title>
        <authorList>
            <person name="Ravin N.V."/>
            <person name="Rakitin A.L."/>
            <person name="Ivanova A.A."/>
            <person name="Beletsky A.V."/>
            <person name="Kulichevskaya I.S."/>
            <person name="Mardanov A.V."/>
            <person name="Dedysh S.N."/>
        </authorList>
    </citation>
    <scope>NUCLEOTIDE SEQUENCE [LARGE SCALE GENOMIC DNA]</scope>
    <source>
        <strain evidence="5">SP5</strain>
    </source>
</reference>